<dbReference type="Gene3D" id="3.40.190.10">
    <property type="entry name" value="Periplasmic binding protein-like II"/>
    <property type="match status" value="2"/>
</dbReference>
<feature type="region of interest" description="Disordered" evidence="1">
    <location>
        <begin position="31"/>
        <end position="53"/>
    </location>
</feature>
<organism evidence="3 4">
    <name type="scientific">Cellulomonas persica</name>
    <dbReference type="NCBI Taxonomy" id="76861"/>
    <lineage>
        <taxon>Bacteria</taxon>
        <taxon>Bacillati</taxon>
        <taxon>Actinomycetota</taxon>
        <taxon>Actinomycetes</taxon>
        <taxon>Micrococcales</taxon>
        <taxon>Cellulomonadaceae</taxon>
        <taxon>Cellulomonas</taxon>
    </lineage>
</organism>
<dbReference type="PROSITE" id="PS51257">
    <property type="entry name" value="PROKAR_LIPOPROTEIN"/>
    <property type="match status" value="1"/>
</dbReference>
<dbReference type="OrthoDB" id="9814375at2"/>
<evidence type="ECO:0000256" key="2">
    <source>
        <dbReference type="SAM" id="SignalP"/>
    </source>
</evidence>
<dbReference type="EMBL" id="BJUA01000008">
    <property type="protein sequence ID" value="GEK18190.1"/>
    <property type="molecule type" value="Genomic_DNA"/>
</dbReference>
<gene>
    <name evidence="3" type="ORF">CPE01_19230</name>
</gene>
<name>A0A510UYP0_9CELL</name>
<dbReference type="PIRSF" id="PIRSF027386">
    <property type="entry name" value="UCP027386_ABC_sbc_TM0202"/>
    <property type="match status" value="1"/>
</dbReference>
<proteinExistence type="predicted"/>
<keyword evidence="2" id="KW-0732">Signal</keyword>
<evidence type="ECO:0000256" key="1">
    <source>
        <dbReference type="SAM" id="MobiDB-lite"/>
    </source>
</evidence>
<dbReference type="SUPFAM" id="SSF53850">
    <property type="entry name" value="Periplasmic binding protein-like II"/>
    <property type="match status" value="1"/>
</dbReference>
<accession>A0A510UYP0</accession>
<feature type="signal peptide" evidence="2">
    <location>
        <begin position="1"/>
        <end position="35"/>
    </location>
</feature>
<feature type="chain" id="PRO_5039269340" evidence="2">
    <location>
        <begin position="36"/>
        <end position="360"/>
    </location>
</feature>
<dbReference type="Pfam" id="PF12974">
    <property type="entry name" value="Phosphonate-bd"/>
    <property type="match status" value="1"/>
</dbReference>
<dbReference type="Proteomes" id="UP000321386">
    <property type="component" value="Unassembled WGS sequence"/>
</dbReference>
<sequence length="360" mass="36626">MVRTVRWSRGLVAVASALALLVGCGTAPSSPGALASATEAGPTPFAAPSATPSEQVAERVTVRVAALSGPTTIGLVGLMREADAGTGRQDYEVTTYGTPDEVVPLLVKGEVDVALLPANLAAVVHQQTRTDDGPAVQAVAVNTLGVLSVLEHGTAVASLSDLRGRTVYSTGKGASPQYVLEHLLRQSGLTPGTDVTVEYRSEATEVAALLAATPGAVGVLPQPYATGVVAGHADVRVAIDLTQAWTDLGNTSRLVTGVTVVRTAFAAEHPQALADFLADDEESVAFVNDSPAQAAELVVAAGIVQAAPVAQAAIPACHVVHLTGDELRPALEGYLSVLHAAQPKSVGGAMPGDDFYLDVG</sequence>
<evidence type="ECO:0000313" key="4">
    <source>
        <dbReference type="Proteomes" id="UP000321386"/>
    </source>
</evidence>
<dbReference type="PANTHER" id="PTHR30024">
    <property type="entry name" value="ALIPHATIC SULFONATES-BINDING PROTEIN-RELATED"/>
    <property type="match status" value="1"/>
</dbReference>
<comment type="caution">
    <text evidence="3">The sequence shown here is derived from an EMBL/GenBank/DDBJ whole genome shotgun (WGS) entry which is preliminary data.</text>
</comment>
<evidence type="ECO:0000313" key="3">
    <source>
        <dbReference type="EMBL" id="GEK18190.1"/>
    </source>
</evidence>
<dbReference type="PANTHER" id="PTHR30024:SF46">
    <property type="entry name" value="ABC TRANSPORTER, SUBSTRATE-BINDING LIPOPROTEIN"/>
    <property type="match status" value="1"/>
</dbReference>
<dbReference type="AlphaFoldDB" id="A0A510UYP0"/>
<dbReference type="InterPro" id="IPR027024">
    <property type="entry name" value="UCP027386_ABC_sbc_TM0202"/>
</dbReference>
<protein>
    <submittedName>
        <fullName evidence="3">Uncharacterized protein</fullName>
    </submittedName>
</protein>
<keyword evidence="4" id="KW-1185">Reference proteome</keyword>
<feature type="compositionally biased region" description="Low complexity" evidence="1">
    <location>
        <begin position="40"/>
        <end position="53"/>
    </location>
</feature>
<reference evidence="3 4" key="1">
    <citation type="submission" date="2019-07" db="EMBL/GenBank/DDBJ databases">
        <title>Whole genome shotgun sequence of Cellulomonas persica NBRC 101101.</title>
        <authorList>
            <person name="Hosoyama A."/>
            <person name="Uohara A."/>
            <person name="Ohji S."/>
            <person name="Ichikawa N."/>
        </authorList>
    </citation>
    <scope>NUCLEOTIDE SEQUENCE [LARGE SCALE GENOMIC DNA]</scope>
    <source>
        <strain evidence="3 4">NBRC 101101</strain>
    </source>
</reference>